<dbReference type="InterPro" id="IPR029044">
    <property type="entry name" value="Nucleotide-diphossugar_trans"/>
</dbReference>
<dbReference type="CDD" id="cd04181">
    <property type="entry name" value="NTP_transferase"/>
    <property type="match status" value="1"/>
</dbReference>
<dbReference type="InterPro" id="IPR050486">
    <property type="entry name" value="Mannose-1P_guanyltransferase"/>
</dbReference>
<comment type="similarity">
    <text evidence="1">Belongs to the transferase hexapeptide repeat family.</text>
</comment>
<protein>
    <submittedName>
        <fullName evidence="4">Uncharacterized protein</fullName>
    </submittedName>
</protein>
<reference evidence="4" key="1">
    <citation type="submission" date="2018-05" db="EMBL/GenBank/DDBJ databases">
        <authorList>
            <person name="Lanie J.A."/>
            <person name="Ng W.-L."/>
            <person name="Kazmierczak K.M."/>
            <person name="Andrzejewski T.M."/>
            <person name="Davidsen T.M."/>
            <person name="Wayne K.J."/>
            <person name="Tettelin H."/>
            <person name="Glass J.I."/>
            <person name="Rusch D."/>
            <person name="Podicherti R."/>
            <person name="Tsui H.-C.T."/>
            <person name="Winkler M.E."/>
        </authorList>
    </citation>
    <scope>NUCLEOTIDE SEQUENCE</scope>
</reference>
<dbReference type="Gene3D" id="2.160.10.10">
    <property type="entry name" value="Hexapeptide repeat proteins"/>
    <property type="match status" value="1"/>
</dbReference>
<evidence type="ECO:0000313" key="4">
    <source>
        <dbReference type="EMBL" id="SVC39154.1"/>
    </source>
</evidence>
<evidence type="ECO:0000256" key="1">
    <source>
        <dbReference type="ARBA" id="ARBA00007274"/>
    </source>
</evidence>
<organism evidence="4">
    <name type="scientific">marine metagenome</name>
    <dbReference type="NCBI Taxonomy" id="408172"/>
    <lineage>
        <taxon>unclassified sequences</taxon>
        <taxon>metagenomes</taxon>
        <taxon>ecological metagenomes</taxon>
    </lineage>
</organism>
<dbReference type="PANTHER" id="PTHR22572">
    <property type="entry name" value="SUGAR-1-PHOSPHATE GUANYL TRANSFERASE"/>
    <property type="match status" value="1"/>
</dbReference>
<evidence type="ECO:0000259" key="3">
    <source>
        <dbReference type="Pfam" id="PF25087"/>
    </source>
</evidence>
<dbReference type="SUPFAM" id="SSF53448">
    <property type="entry name" value="Nucleotide-diphospho-sugar transferases"/>
    <property type="match status" value="1"/>
</dbReference>
<gene>
    <name evidence="4" type="ORF">METZ01_LOCUS292008</name>
</gene>
<feature type="domain" description="Mannose-1-phosphate guanyltransferase C-terminal" evidence="3">
    <location>
        <begin position="266"/>
        <end position="342"/>
    </location>
</feature>
<evidence type="ECO:0000259" key="2">
    <source>
        <dbReference type="Pfam" id="PF00483"/>
    </source>
</evidence>
<sequence>MTVRGPLKGVILAAGYGTRMAALTQVVPKPLLPIVNVPTVERILQAFKGVGITDALIITGYLADAIEAYCGDGTQWGMAIHYQPQTEVSGTGSAAAMAAEYVGDQPFMLTYGDILLDAAEYQAVVDLYQQPGCEAATTLNRLKDVSTGSAVYLDGNRIREIIEKPPPGTSTSNLNNAGVFVFPPAIFDAIARTPQSIRGEYELTEAVQTMVSDGTDVRSHVIPGVQYDVGTPETYMKTNISLIGTFSNSDTHRATADNFASPNLDIEPPVAISETSEIERCRLGPNVCIADGVRIGHSVSIRNSVIMPGADIGDGASLSFAIIGRCANVSNRARLQGRAEEVVVAGDGKTAE</sequence>
<feature type="domain" description="Nucleotidyl transferase" evidence="2">
    <location>
        <begin position="8"/>
        <end position="239"/>
    </location>
</feature>
<dbReference type="AlphaFoldDB" id="A0A382LQV4"/>
<dbReference type="Pfam" id="PF25087">
    <property type="entry name" value="GMPPB_C"/>
    <property type="match status" value="1"/>
</dbReference>
<proteinExistence type="inferred from homology"/>
<dbReference type="InterPro" id="IPR005835">
    <property type="entry name" value="NTP_transferase_dom"/>
</dbReference>
<name>A0A382LQV4_9ZZZZ</name>
<dbReference type="InterPro" id="IPR056729">
    <property type="entry name" value="GMPPB_C"/>
</dbReference>
<dbReference type="EMBL" id="UINC01088696">
    <property type="protein sequence ID" value="SVC39154.1"/>
    <property type="molecule type" value="Genomic_DNA"/>
</dbReference>
<dbReference type="Gene3D" id="3.90.550.10">
    <property type="entry name" value="Spore Coat Polysaccharide Biosynthesis Protein SpsA, Chain A"/>
    <property type="match status" value="1"/>
</dbReference>
<dbReference type="Pfam" id="PF00483">
    <property type="entry name" value="NTP_transferase"/>
    <property type="match status" value="1"/>
</dbReference>
<accession>A0A382LQV4</accession>